<dbReference type="EMBL" id="BMAW01006936">
    <property type="protein sequence ID" value="GFT01348.1"/>
    <property type="molecule type" value="Genomic_DNA"/>
</dbReference>
<reference evidence="2" key="1">
    <citation type="submission" date="2020-08" db="EMBL/GenBank/DDBJ databases">
        <title>Multicomponent nature underlies the extraordinary mechanical properties of spider dragline silk.</title>
        <authorList>
            <person name="Kono N."/>
            <person name="Nakamura H."/>
            <person name="Mori M."/>
            <person name="Yoshida Y."/>
            <person name="Ohtoshi R."/>
            <person name="Malay A.D."/>
            <person name="Moran D.A.P."/>
            <person name="Tomita M."/>
            <person name="Numata K."/>
            <person name="Arakawa K."/>
        </authorList>
    </citation>
    <scope>NUCLEOTIDE SEQUENCE</scope>
</reference>
<sequence length="127" mass="14498">MQNKRNPSRVDGVCIARTHLTVGQRFRCSFRAVLHLICVSRGENLFQRNRRHKSRLLFEMESFQTPRARAGNQSVVSSSNQTEVPGMGVTGNGSSPGMTELVSYYMFLFNVWKVFKVYTDSAFDKKI</sequence>
<dbReference type="Proteomes" id="UP000887013">
    <property type="component" value="Unassembled WGS sequence"/>
</dbReference>
<feature type="compositionally biased region" description="Polar residues" evidence="1">
    <location>
        <begin position="71"/>
        <end position="83"/>
    </location>
</feature>
<evidence type="ECO:0000313" key="3">
    <source>
        <dbReference type="Proteomes" id="UP000887013"/>
    </source>
</evidence>
<dbReference type="AlphaFoldDB" id="A0A8X6N9N1"/>
<evidence type="ECO:0000313" key="2">
    <source>
        <dbReference type="EMBL" id="GFT01348.1"/>
    </source>
</evidence>
<dbReference type="OrthoDB" id="10612424at2759"/>
<organism evidence="2 3">
    <name type="scientific">Nephila pilipes</name>
    <name type="common">Giant wood spider</name>
    <name type="synonym">Nephila maculata</name>
    <dbReference type="NCBI Taxonomy" id="299642"/>
    <lineage>
        <taxon>Eukaryota</taxon>
        <taxon>Metazoa</taxon>
        <taxon>Ecdysozoa</taxon>
        <taxon>Arthropoda</taxon>
        <taxon>Chelicerata</taxon>
        <taxon>Arachnida</taxon>
        <taxon>Araneae</taxon>
        <taxon>Araneomorphae</taxon>
        <taxon>Entelegynae</taxon>
        <taxon>Araneoidea</taxon>
        <taxon>Nephilidae</taxon>
        <taxon>Nephila</taxon>
    </lineage>
</organism>
<keyword evidence="3" id="KW-1185">Reference proteome</keyword>
<feature type="region of interest" description="Disordered" evidence="1">
    <location>
        <begin position="69"/>
        <end position="91"/>
    </location>
</feature>
<evidence type="ECO:0000256" key="1">
    <source>
        <dbReference type="SAM" id="MobiDB-lite"/>
    </source>
</evidence>
<protein>
    <submittedName>
        <fullName evidence="2">Uncharacterized protein</fullName>
    </submittedName>
</protein>
<name>A0A8X6N9N1_NEPPI</name>
<comment type="caution">
    <text evidence="2">The sequence shown here is derived from an EMBL/GenBank/DDBJ whole genome shotgun (WGS) entry which is preliminary data.</text>
</comment>
<gene>
    <name evidence="2" type="ORF">NPIL_34471</name>
</gene>
<accession>A0A8X6N9N1</accession>
<proteinExistence type="predicted"/>